<dbReference type="InterPro" id="IPR000742">
    <property type="entry name" value="EGF"/>
</dbReference>
<feature type="transmembrane region" description="Helical" evidence="2">
    <location>
        <begin position="959"/>
        <end position="977"/>
    </location>
</feature>
<dbReference type="InterPro" id="IPR006212">
    <property type="entry name" value="Furin_repeat"/>
</dbReference>
<feature type="region of interest" description="Disordered" evidence="1">
    <location>
        <begin position="1270"/>
        <end position="1291"/>
    </location>
</feature>
<feature type="transmembrane region" description="Helical" evidence="2">
    <location>
        <begin position="903"/>
        <end position="927"/>
    </location>
</feature>
<dbReference type="RefSeq" id="XP_001033517.2">
    <property type="nucleotide sequence ID" value="XM_001033517.2"/>
</dbReference>
<reference evidence="5" key="1">
    <citation type="journal article" date="2006" name="PLoS Biol.">
        <title>Macronuclear genome sequence of the ciliate Tetrahymena thermophila, a model eukaryote.</title>
        <authorList>
            <person name="Eisen J.A."/>
            <person name="Coyne R.S."/>
            <person name="Wu M."/>
            <person name="Wu D."/>
            <person name="Thiagarajan M."/>
            <person name="Wortman J.R."/>
            <person name="Badger J.H."/>
            <person name="Ren Q."/>
            <person name="Amedeo P."/>
            <person name="Jones K.M."/>
            <person name="Tallon L.J."/>
            <person name="Delcher A.L."/>
            <person name="Salzberg S.L."/>
            <person name="Silva J.C."/>
            <person name="Haas B.J."/>
            <person name="Majoros W.H."/>
            <person name="Farzad M."/>
            <person name="Carlton J.M."/>
            <person name="Smith R.K. Jr."/>
            <person name="Garg J."/>
            <person name="Pearlman R.E."/>
            <person name="Karrer K.M."/>
            <person name="Sun L."/>
            <person name="Manning G."/>
            <person name="Elde N.C."/>
            <person name="Turkewitz A.P."/>
            <person name="Asai D.J."/>
            <person name="Wilkes D.E."/>
            <person name="Wang Y."/>
            <person name="Cai H."/>
            <person name="Collins K."/>
            <person name="Stewart B.A."/>
            <person name="Lee S.R."/>
            <person name="Wilamowska K."/>
            <person name="Weinberg Z."/>
            <person name="Ruzzo W.L."/>
            <person name="Wloga D."/>
            <person name="Gaertig J."/>
            <person name="Frankel J."/>
            <person name="Tsao C.-C."/>
            <person name="Gorovsky M.A."/>
            <person name="Keeling P.J."/>
            <person name="Waller R.F."/>
            <person name="Patron N.J."/>
            <person name="Cherry J.M."/>
            <person name="Stover N.A."/>
            <person name="Krieger C.J."/>
            <person name="del Toro C."/>
            <person name="Ryder H.F."/>
            <person name="Williamson S.C."/>
            <person name="Barbeau R.A."/>
            <person name="Hamilton E.P."/>
            <person name="Orias E."/>
        </authorList>
    </citation>
    <scope>NUCLEOTIDE SEQUENCE [LARGE SCALE GENOMIC DNA]</scope>
    <source>
        <strain evidence="5">SB210</strain>
    </source>
</reference>
<dbReference type="OrthoDB" id="300641at2759"/>
<dbReference type="CDD" id="cd00064">
    <property type="entry name" value="FU"/>
    <property type="match status" value="3"/>
</dbReference>
<feature type="compositionally biased region" description="Low complexity" evidence="1">
    <location>
        <begin position="1353"/>
        <end position="1362"/>
    </location>
</feature>
<feature type="domain" description="EGF-like" evidence="3">
    <location>
        <begin position="178"/>
        <end position="223"/>
    </location>
</feature>
<feature type="domain" description="EGF-like" evidence="3">
    <location>
        <begin position="411"/>
        <end position="442"/>
    </location>
</feature>
<feature type="compositionally biased region" description="Basic and acidic residues" evidence="1">
    <location>
        <begin position="1278"/>
        <end position="1291"/>
    </location>
</feature>
<organism evidence="4 5">
    <name type="scientific">Tetrahymena thermophila (strain SB210)</name>
    <dbReference type="NCBI Taxonomy" id="312017"/>
    <lineage>
        <taxon>Eukaryota</taxon>
        <taxon>Sar</taxon>
        <taxon>Alveolata</taxon>
        <taxon>Ciliophora</taxon>
        <taxon>Intramacronucleata</taxon>
        <taxon>Oligohymenophorea</taxon>
        <taxon>Hymenostomatida</taxon>
        <taxon>Tetrahymenina</taxon>
        <taxon>Tetrahymenidae</taxon>
        <taxon>Tetrahymena</taxon>
    </lineage>
</organism>
<feature type="compositionally biased region" description="Acidic residues" evidence="1">
    <location>
        <begin position="1340"/>
        <end position="1352"/>
    </location>
</feature>
<dbReference type="GeneID" id="7824676"/>
<evidence type="ECO:0000313" key="4">
    <source>
        <dbReference type="EMBL" id="EAR85854.2"/>
    </source>
</evidence>
<feature type="transmembrane region" description="Helical" evidence="2">
    <location>
        <begin position="1049"/>
        <end position="1068"/>
    </location>
</feature>
<accession>Q22KE5</accession>
<keyword evidence="2" id="KW-1133">Transmembrane helix</keyword>
<dbReference type="Proteomes" id="UP000009168">
    <property type="component" value="Unassembled WGS sequence"/>
</dbReference>
<dbReference type="SUPFAM" id="SSF57184">
    <property type="entry name" value="Growth factor receptor domain"/>
    <property type="match status" value="4"/>
</dbReference>
<dbReference type="InterPro" id="IPR009030">
    <property type="entry name" value="Growth_fac_rcpt_cys_sf"/>
</dbReference>
<dbReference type="PANTHER" id="PTHR15332:SF175">
    <property type="entry name" value="PROPROTEIN CONVERTASE SUBTILISIN_KEXIN TYPE 5-LIKE"/>
    <property type="match status" value="1"/>
</dbReference>
<dbReference type="Gene3D" id="2.10.220.10">
    <property type="entry name" value="Hormone Receptor, Insulin-like Growth Factor Receptor 1, Chain A, domain 2"/>
    <property type="match status" value="7"/>
</dbReference>
<evidence type="ECO:0000256" key="2">
    <source>
        <dbReference type="SAM" id="Phobius"/>
    </source>
</evidence>
<feature type="region of interest" description="Disordered" evidence="1">
    <location>
        <begin position="1323"/>
        <end position="1368"/>
    </location>
</feature>
<feature type="compositionally biased region" description="Basic and acidic residues" evidence="1">
    <location>
        <begin position="1323"/>
        <end position="1335"/>
    </location>
</feature>
<dbReference type="SMART" id="SM00181">
    <property type="entry name" value="EGF"/>
    <property type="match status" value="8"/>
</dbReference>
<name>Q22KE5_TETTS</name>
<dbReference type="KEGG" id="tet:TTHERM_00313360"/>
<gene>
    <name evidence="4" type="ORF">TTHERM_00313360</name>
</gene>
<sequence length="1471" mass="170034">MVNISSNIFDQNQQLAVKSVQLQYFPCQQGCQVCVNTSSNCTQCIDGLYLMSTNLACIQSCPTFFYLNSTTNTCLPCAQNCKYCQDNTTCLSCNQGYFIDSNNSCSRCDPDCHTCQNTSNFCTSCYNQYYLTSDNTCSQCDSSCRTCQNTSTYCTSCNNQYYLTSSNTCDQCSPQCFSCKEMANNCLQCNNGYSVQYVDSQNFVCQLQCNDGYFTALYSKICTLCSNNLCGNCIPDSQAANNNSGCINSVCQPGLYKYQNECRPDCYGQSQYVPVIDSVLGGICQYCDLSVCSQCITGKICKKCQNQYYLNSSKWCSKCDSNCNQCTGPGNCQQCNQGYFMQNGVCVASCSLGYYVNGYNCLACHQGCANCNGPLSNQCTSCTSKYQLFTSECLIRCQSGYFRDIDRICKQCTTGCDYCTNNLYCNTCLKGFFINQSTQKCSSCDPQCQQCNGPSLQNCTGCQSGLILFNSQCITSCPNNFYLDSQTNLCQRCTDPNCMICNQSNQCSQCQDSNQYLVDFQSCSSSCPSSHQNWSKNKTDSTGQQIQINYCYLMNCQIGYQQQQDQCVEKCGDGLLFYLPCDDGNNLDGDGCNSTCQIEDYFSCVYSSKEIKSICTLNFSYQIQFNDQNQVKIIQNTQLTNYQEAYQVQIAGLKSSLYTYNISPNSTNSKELIISFNFLIQVPTIQIATITIYNSNLQFTDHPSNIPYSISNQKQSIQFESSYVPSKTTQEVTQGLTKTTEVVSKSIVITLIPMSILGSINYVTKVVDISQLIYLHLFIDIKYPYQTQLFLESFKEFEFEFLNPFIYMFDEHEEQDSYDSFKENDMKATFLINSGYQLMILFLSFTVHQILRLIFRKNEKYKTKIQKFFVFRFYAEVIMSIYTSISLSIFVQFTNMKSNDGLYIFNYLVTIICMLVFIPLPLAYFFYMKRIFPKRKEEYYNSIFGFFWQDMKEGTYFQMCYNCYLLFRKLIFTFIIVYFNFNPILQCMLLCIPSLVLVIFVYLKQPFLHKIDNYKEIAQEIFLISAEISIACLKPYDDYLEQDRELHSIPILTFFLLIFIVNFMDTILEIVQAIKYFKLTEKIKQLVKKLRQKFKKNQISSISTQGSIKKQSSEIQKNENNKEKLQKNQSMFEYDESVKNQMNENFKTQLKSQNTGTRIKRLSVFQSPQIFPSNQELTMNTFNHDQNYLESKERMFDKRTERNINNYNHYKSSESIYSQNNIQNKQFELTNNKDIQIKNLNTNECHYDNLENLMTQNYCKSKSQFTINEKSKSQLTINEKEESIKENPDQKLTKIPTYGDVQNFKLEKRNCSIILDLENEDDFNKSKNNEQKNEVSSENSSDDSDTDSENDDNQNVQNGQRGVQKDNDVKIIPINSNLFINFNNQNQFDYPIFSPNHSIKMEMINGENTNRSLQINQENCDEQNNQFQRNNRTNKTYFNSRRVSKLYLQQKEEYMKRRRSQIFDPSSIHWK</sequence>
<evidence type="ECO:0000259" key="3">
    <source>
        <dbReference type="SMART" id="SM00181"/>
    </source>
</evidence>
<dbReference type="SMART" id="SM00261">
    <property type="entry name" value="FU"/>
    <property type="match status" value="8"/>
</dbReference>
<feature type="domain" description="EGF-like" evidence="3">
    <location>
        <begin position="76"/>
        <end position="106"/>
    </location>
</feature>
<keyword evidence="2 4" id="KW-0812">Transmembrane</keyword>
<keyword evidence="5" id="KW-1185">Reference proteome</keyword>
<evidence type="ECO:0000256" key="1">
    <source>
        <dbReference type="SAM" id="MobiDB-lite"/>
    </source>
</evidence>
<dbReference type="EMBL" id="GG662498">
    <property type="protein sequence ID" value="EAR85854.2"/>
    <property type="molecule type" value="Genomic_DNA"/>
</dbReference>
<feature type="domain" description="EGF-like" evidence="3">
    <location>
        <begin position="107"/>
        <end position="138"/>
    </location>
</feature>
<dbReference type="InParanoid" id="Q22KE5"/>
<protein>
    <submittedName>
        <fullName evidence="4">Transmembrane protein, putative</fullName>
    </submittedName>
</protein>
<feature type="domain" description="EGF-like" evidence="3">
    <location>
        <begin position="286"/>
        <end position="317"/>
    </location>
</feature>
<dbReference type="PANTHER" id="PTHR15332">
    <property type="entry name" value="PROPROTEIN CONVERTASE SUBTILISIN_KEXIN TYPE 5-LIKE"/>
    <property type="match status" value="1"/>
</dbReference>
<proteinExistence type="predicted"/>
<feature type="domain" description="EGF-like" evidence="3">
    <location>
        <begin position="26"/>
        <end position="58"/>
    </location>
</feature>
<feature type="domain" description="EGF-like" evidence="3">
    <location>
        <begin position="318"/>
        <end position="347"/>
    </location>
</feature>
<dbReference type="HOGENOM" id="CLU_245693_0_0_1"/>
<feature type="domain" description="EGF-like" evidence="3">
    <location>
        <begin position="139"/>
        <end position="170"/>
    </location>
</feature>
<feature type="transmembrane region" description="Helical" evidence="2">
    <location>
        <begin position="867"/>
        <end position="891"/>
    </location>
</feature>
<feature type="transmembrane region" description="Helical" evidence="2">
    <location>
        <begin position="983"/>
        <end position="1003"/>
    </location>
</feature>
<feature type="transmembrane region" description="Helical" evidence="2">
    <location>
        <begin position="836"/>
        <end position="855"/>
    </location>
</feature>
<dbReference type="eggNOG" id="KOG3525">
    <property type="taxonomic scope" value="Eukaryota"/>
</dbReference>
<keyword evidence="2" id="KW-0472">Membrane</keyword>
<evidence type="ECO:0000313" key="5">
    <source>
        <dbReference type="Proteomes" id="UP000009168"/>
    </source>
</evidence>